<dbReference type="EMBL" id="CAJNJA010010359">
    <property type="protein sequence ID" value="CAE7256656.1"/>
    <property type="molecule type" value="Genomic_DNA"/>
</dbReference>
<reference evidence="2" key="1">
    <citation type="submission" date="2021-02" db="EMBL/GenBank/DDBJ databases">
        <authorList>
            <person name="Dougan E. K."/>
            <person name="Rhodes N."/>
            <person name="Thang M."/>
            <person name="Chan C."/>
        </authorList>
    </citation>
    <scope>NUCLEOTIDE SEQUENCE</scope>
</reference>
<organism evidence="2 3">
    <name type="scientific">Symbiodinium necroappetens</name>
    <dbReference type="NCBI Taxonomy" id="1628268"/>
    <lineage>
        <taxon>Eukaryota</taxon>
        <taxon>Sar</taxon>
        <taxon>Alveolata</taxon>
        <taxon>Dinophyceae</taxon>
        <taxon>Suessiales</taxon>
        <taxon>Symbiodiniaceae</taxon>
        <taxon>Symbiodinium</taxon>
    </lineage>
</organism>
<dbReference type="AlphaFoldDB" id="A0A812M1H2"/>
<accession>A0A812M1H2</accession>
<gene>
    <name evidence="2" type="ORF">SNEC2469_LOCUS5650</name>
</gene>
<evidence type="ECO:0000313" key="2">
    <source>
        <dbReference type="EMBL" id="CAE7256656.1"/>
    </source>
</evidence>
<comment type="caution">
    <text evidence="2">The sequence shown here is derived from an EMBL/GenBank/DDBJ whole genome shotgun (WGS) entry which is preliminary data.</text>
</comment>
<evidence type="ECO:0000313" key="3">
    <source>
        <dbReference type="Proteomes" id="UP000601435"/>
    </source>
</evidence>
<proteinExistence type="predicted"/>
<evidence type="ECO:0008006" key="4">
    <source>
        <dbReference type="Google" id="ProtNLM"/>
    </source>
</evidence>
<evidence type="ECO:0000256" key="1">
    <source>
        <dbReference type="SAM" id="Phobius"/>
    </source>
</evidence>
<protein>
    <recommendedName>
        <fullName evidence="4">Transmembrane protein</fullName>
    </recommendedName>
</protein>
<dbReference type="OrthoDB" id="433213at2759"/>
<keyword evidence="1" id="KW-0472">Membrane</keyword>
<sequence length="123" mass="13660">MFRDRHKRSLWRYFESMARSKMTLVLVAAALVAICCSTAFVPAAREVPRTGVLLPAALAPMMMVEPAVAQRMEADFKTPQYYEEEPTSDLSYLLFFTAALLLYVGKTAFDKSGAKSLGDAVNK</sequence>
<keyword evidence="3" id="KW-1185">Reference proteome</keyword>
<keyword evidence="1" id="KW-0812">Transmembrane</keyword>
<dbReference type="Proteomes" id="UP000601435">
    <property type="component" value="Unassembled WGS sequence"/>
</dbReference>
<feature type="transmembrane region" description="Helical" evidence="1">
    <location>
        <begin position="90"/>
        <end position="109"/>
    </location>
</feature>
<name>A0A812M1H2_9DINO</name>
<keyword evidence="1" id="KW-1133">Transmembrane helix</keyword>